<feature type="domain" description="SPOR" evidence="2">
    <location>
        <begin position="114"/>
        <end position="193"/>
    </location>
</feature>
<dbReference type="PROSITE" id="PS51724">
    <property type="entry name" value="SPOR"/>
    <property type="match status" value="1"/>
</dbReference>
<protein>
    <submittedName>
        <fullName evidence="3">SPOR domain-containing protein</fullName>
    </submittedName>
</protein>
<keyword evidence="1" id="KW-0472">Membrane</keyword>
<evidence type="ECO:0000259" key="2">
    <source>
        <dbReference type="PROSITE" id="PS51724"/>
    </source>
</evidence>
<name>A0A968KW47_9SPIO</name>
<gene>
    <name evidence="3" type="ORF">HCT14_02930</name>
</gene>
<evidence type="ECO:0000313" key="3">
    <source>
        <dbReference type="EMBL" id="NIZ40470.1"/>
    </source>
</evidence>
<keyword evidence="1" id="KW-0812">Transmembrane</keyword>
<evidence type="ECO:0000313" key="4">
    <source>
        <dbReference type="Proteomes" id="UP000711995"/>
    </source>
</evidence>
<dbReference type="AlphaFoldDB" id="A0A968KW47"/>
<dbReference type="RefSeq" id="WP_167700067.1">
    <property type="nucleotide sequence ID" value="NZ_CP118174.1"/>
</dbReference>
<dbReference type="InterPro" id="IPR036680">
    <property type="entry name" value="SPOR-like_sf"/>
</dbReference>
<proteinExistence type="predicted"/>
<keyword evidence="1" id="KW-1133">Transmembrane helix</keyword>
<comment type="caution">
    <text evidence="3">The sequence shown here is derived from an EMBL/GenBank/DDBJ whole genome shotgun (WGS) entry which is preliminary data.</text>
</comment>
<organism evidence="3 4">
    <name type="scientific">Entomospira entomophila</name>
    <dbReference type="NCBI Taxonomy" id="2719988"/>
    <lineage>
        <taxon>Bacteria</taxon>
        <taxon>Pseudomonadati</taxon>
        <taxon>Spirochaetota</taxon>
        <taxon>Spirochaetia</taxon>
        <taxon>Spirochaetales</taxon>
        <taxon>Spirochaetaceae</taxon>
        <taxon>Entomospira</taxon>
    </lineage>
</organism>
<reference evidence="3 4" key="1">
    <citation type="submission" date="2020-03" db="EMBL/GenBank/DDBJ databases">
        <title>Spirochaetal bacteria isolated from arthropods constitute a novel genus Entomospira genus novum within the order Spirochaetales.</title>
        <authorList>
            <person name="Grana-Miraglia L."/>
            <person name="Sikutova S."/>
            <person name="Fingerle V."/>
            <person name="Sing A."/>
            <person name="Castillo-Ramirez S."/>
            <person name="Margos G."/>
            <person name="Rudolf I."/>
        </authorList>
    </citation>
    <scope>NUCLEOTIDE SEQUENCE [LARGE SCALE GENOMIC DNA]</scope>
    <source>
        <strain evidence="3 4">BR193</strain>
    </source>
</reference>
<dbReference type="Proteomes" id="UP000711995">
    <property type="component" value="Unassembled WGS sequence"/>
</dbReference>
<dbReference type="InterPro" id="IPR007730">
    <property type="entry name" value="SPOR-like_dom"/>
</dbReference>
<evidence type="ECO:0000256" key="1">
    <source>
        <dbReference type="SAM" id="Phobius"/>
    </source>
</evidence>
<dbReference type="Pfam" id="PF05036">
    <property type="entry name" value="SPOR"/>
    <property type="match status" value="1"/>
</dbReference>
<keyword evidence="4" id="KW-1185">Reference proteome</keyword>
<accession>A0A968KW47</accession>
<dbReference type="Gene3D" id="3.30.70.1070">
    <property type="entry name" value="Sporulation related repeat"/>
    <property type="match status" value="1"/>
</dbReference>
<dbReference type="GO" id="GO:0042834">
    <property type="term" value="F:peptidoglycan binding"/>
    <property type="evidence" value="ECO:0007669"/>
    <property type="project" value="InterPro"/>
</dbReference>
<sequence length="212" mass="22952">MSKNGTLITVILSVLVVGATVWVGGLLLRDQQGKEAMIASGPDVILPPVIDDGDLETTDIIIDSPDQGDKGTLENEEFNNIGSPPVEERVSSGGIPPVVEKTPSISKSPGSAPLQGGTRYWVQAGSFSSLARATAAATALEGLGLSGGIETISQENRILYRLRFGAWMSIEEAERFRDYLRDQPALKRAFQERRMSDRSADFVDAYVVETYY</sequence>
<dbReference type="SUPFAM" id="SSF110997">
    <property type="entry name" value="Sporulation related repeat"/>
    <property type="match status" value="1"/>
</dbReference>
<feature type="transmembrane region" description="Helical" evidence="1">
    <location>
        <begin position="6"/>
        <end position="28"/>
    </location>
</feature>
<dbReference type="EMBL" id="JAATLJ010000001">
    <property type="protein sequence ID" value="NIZ40470.1"/>
    <property type="molecule type" value="Genomic_DNA"/>
</dbReference>